<evidence type="ECO:0000259" key="4">
    <source>
        <dbReference type="Pfam" id="PF13407"/>
    </source>
</evidence>
<evidence type="ECO:0000256" key="1">
    <source>
        <dbReference type="ARBA" id="ARBA00004196"/>
    </source>
</evidence>
<dbReference type="Pfam" id="PF13407">
    <property type="entry name" value="Peripla_BP_4"/>
    <property type="match status" value="1"/>
</dbReference>
<dbReference type="InterPro" id="IPR028082">
    <property type="entry name" value="Peripla_BP_I"/>
</dbReference>
<proteinExistence type="inferred from homology"/>
<keyword evidence="6" id="KW-1185">Reference proteome</keyword>
<reference evidence="5 6" key="1">
    <citation type="submission" date="2016-02" db="EMBL/GenBank/DDBJ databases">
        <authorList>
            <person name="Wen L."/>
            <person name="He K."/>
            <person name="Yang H."/>
        </authorList>
    </citation>
    <scope>NUCLEOTIDE SEQUENCE [LARGE SCALE GENOMIC DNA]</scope>
    <source>
        <strain evidence="5 6">DSM 22607</strain>
    </source>
</reference>
<dbReference type="PANTHER" id="PTHR30036">
    <property type="entry name" value="D-XYLOSE-BINDING PERIPLASMIC PROTEIN"/>
    <property type="match status" value="1"/>
</dbReference>
<evidence type="ECO:0000256" key="2">
    <source>
        <dbReference type="ARBA" id="ARBA00007639"/>
    </source>
</evidence>
<dbReference type="SUPFAM" id="SSF53822">
    <property type="entry name" value="Periplasmic binding protein-like I"/>
    <property type="match status" value="1"/>
</dbReference>
<keyword evidence="3" id="KW-0732">Signal</keyword>
<gene>
    <name evidence="5" type="ORF">HMPREF3293_00045</name>
</gene>
<sequence length="401" mass="42203">MKGYKWLAMILVIAFAAALFAGCADAARPADGGGQETPAAGSDAAEETDGGASFSVGFLDQSGEAPPVVRMREIIRGVVESAGGELICDTSNEDSAEAQVNACEKLISAGVKGIIMTPMADSILPSIISMCEENGVYLAITFRNIGDEDVAKIVEASEYYAGNCYEDEEMAGYNVMSDAFEKNPDIKQVALIALAVGDNTSDARVAGIQKACAENGAEVVAEVRDIQQASDATEAVQNFVAAYPELDCIAVASCYENSAITALPEAIKGTGLTADDICIVSCDGGSDMTKLFDYGYAISVGGGHLEIDRGATAVMLVNAIQGNPLGTPAHISIPYMYFGSVEDVGDYATYVEGEIPIWTQDEIRENLLISQNSALAPEDVISYIQNYSLDDLRTRHADLAG</sequence>
<feature type="domain" description="Periplasmic binding protein" evidence="4">
    <location>
        <begin position="70"/>
        <end position="296"/>
    </location>
</feature>
<evidence type="ECO:0000313" key="5">
    <source>
        <dbReference type="EMBL" id="KXK67121.1"/>
    </source>
</evidence>
<dbReference type="RefSeq" id="WP_066523332.1">
    <property type="nucleotide sequence ID" value="NZ_CABMOF010000016.1"/>
</dbReference>
<evidence type="ECO:0000313" key="6">
    <source>
        <dbReference type="Proteomes" id="UP000070366"/>
    </source>
</evidence>
<dbReference type="Proteomes" id="UP000070366">
    <property type="component" value="Unassembled WGS sequence"/>
</dbReference>
<dbReference type="InterPro" id="IPR025997">
    <property type="entry name" value="SBP_2_dom"/>
</dbReference>
<dbReference type="PANTHER" id="PTHR30036:SF7">
    <property type="entry name" value="ABC TRANSPORTER PERIPLASMIC-BINDING PROTEIN YPHF"/>
    <property type="match status" value="1"/>
</dbReference>
<dbReference type="GO" id="GO:0030246">
    <property type="term" value="F:carbohydrate binding"/>
    <property type="evidence" value="ECO:0007669"/>
    <property type="project" value="TreeGrafter"/>
</dbReference>
<dbReference type="AlphaFoldDB" id="A0A136Q8W9"/>
<organism evidence="5 6">
    <name type="scientific">Christensenella minuta</name>
    <dbReference type="NCBI Taxonomy" id="626937"/>
    <lineage>
        <taxon>Bacteria</taxon>
        <taxon>Bacillati</taxon>
        <taxon>Bacillota</taxon>
        <taxon>Clostridia</taxon>
        <taxon>Christensenellales</taxon>
        <taxon>Christensenellaceae</taxon>
        <taxon>Christensenella</taxon>
    </lineage>
</organism>
<feature type="signal peptide" evidence="3">
    <location>
        <begin position="1"/>
        <end position="26"/>
    </location>
</feature>
<dbReference type="GO" id="GO:0030288">
    <property type="term" value="C:outer membrane-bounded periplasmic space"/>
    <property type="evidence" value="ECO:0007669"/>
    <property type="project" value="TreeGrafter"/>
</dbReference>
<dbReference type="PROSITE" id="PS51257">
    <property type="entry name" value="PROKAR_LIPOPROTEIN"/>
    <property type="match status" value="1"/>
</dbReference>
<comment type="similarity">
    <text evidence="2">Belongs to the bacterial solute-binding protein 2 family.</text>
</comment>
<evidence type="ECO:0000256" key="3">
    <source>
        <dbReference type="SAM" id="SignalP"/>
    </source>
</evidence>
<name>A0A136Q8W9_9FIRM</name>
<comment type="caution">
    <text evidence="5">The sequence shown here is derived from an EMBL/GenBank/DDBJ whole genome shotgun (WGS) entry which is preliminary data.</text>
</comment>
<dbReference type="Gene3D" id="3.40.50.2300">
    <property type="match status" value="2"/>
</dbReference>
<dbReference type="InterPro" id="IPR050555">
    <property type="entry name" value="Bact_Solute-Bind_Prot2"/>
</dbReference>
<comment type="subcellular location">
    <subcellularLocation>
        <location evidence="1">Cell envelope</location>
    </subcellularLocation>
</comment>
<feature type="chain" id="PRO_5007478686" evidence="3">
    <location>
        <begin position="27"/>
        <end position="401"/>
    </location>
</feature>
<dbReference type="EMBL" id="LSZW01000002">
    <property type="protein sequence ID" value="KXK67121.1"/>
    <property type="molecule type" value="Genomic_DNA"/>
</dbReference>
<protein>
    <submittedName>
        <fullName evidence="5">Sugar-binding domain protein</fullName>
    </submittedName>
</protein>
<dbReference type="STRING" id="626937.HMPREF3293_00045"/>
<accession>A0A136Q8W9</accession>